<evidence type="ECO:0000256" key="2">
    <source>
        <dbReference type="ARBA" id="ARBA00022448"/>
    </source>
</evidence>
<keyword evidence="3" id="KW-0732">Signal</keyword>
<dbReference type="Proteomes" id="UP001519887">
    <property type="component" value="Unassembled WGS sequence"/>
</dbReference>
<reference evidence="4 5" key="1">
    <citation type="submission" date="2021-07" db="EMBL/GenBank/DDBJ databases">
        <title>Paenibacillus radiodurans sp. nov., isolated from the southeastern edge of Tengger Desert.</title>
        <authorList>
            <person name="Zhang G."/>
        </authorList>
    </citation>
    <scope>NUCLEOTIDE SEQUENCE [LARGE SCALE GENOMIC DNA]</scope>
    <source>
        <strain evidence="4 5">CCM 7311</strain>
    </source>
</reference>
<dbReference type="SUPFAM" id="SSF53850">
    <property type="entry name" value="Periplasmic binding protein-like II"/>
    <property type="match status" value="1"/>
</dbReference>
<evidence type="ECO:0000313" key="4">
    <source>
        <dbReference type="EMBL" id="MBW7458024.1"/>
    </source>
</evidence>
<dbReference type="Gene3D" id="3.40.190.10">
    <property type="entry name" value="Periplasmic binding protein-like II"/>
    <property type="match status" value="2"/>
</dbReference>
<protein>
    <submittedName>
        <fullName evidence="4">Extracellular solute-binding protein</fullName>
    </submittedName>
</protein>
<comment type="similarity">
    <text evidence="1">Belongs to the bacterial solute-binding protein 1 family.</text>
</comment>
<evidence type="ECO:0000256" key="3">
    <source>
        <dbReference type="ARBA" id="ARBA00022729"/>
    </source>
</evidence>
<keyword evidence="2" id="KW-0813">Transport</keyword>
<dbReference type="PANTHER" id="PTHR30061:SF50">
    <property type="entry name" value="MALTOSE_MALTODEXTRIN-BINDING PERIPLASMIC PROTEIN"/>
    <property type="match status" value="1"/>
</dbReference>
<dbReference type="InterPro" id="IPR006059">
    <property type="entry name" value="SBP"/>
</dbReference>
<organism evidence="4 5">
    <name type="scientific">Paenibacillus sepulcri</name>
    <dbReference type="NCBI Taxonomy" id="359917"/>
    <lineage>
        <taxon>Bacteria</taxon>
        <taxon>Bacillati</taxon>
        <taxon>Bacillota</taxon>
        <taxon>Bacilli</taxon>
        <taxon>Bacillales</taxon>
        <taxon>Paenibacillaceae</taxon>
        <taxon>Paenibacillus</taxon>
    </lineage>
</organism>
<name>A0ABS7CAU0_9BACL</name>
<comment type="caution">
    <text evidence="4">The sequence shown here is derived from an EMBL/GenBank/DDBJ whole genome shotgun (WGS) entry which is preliminary data.</text>
</comment>
<evidence type="ECO:0000256" key="1">
    <source>
        <dbReference type="ARBA" id="ARBA00008520"/>
    </source>
</evidence>
<feature type="non-terminal residue" evidence="4">
    <location>
        <position position="1"/>
    </location>
</feature>
<accession>A0ABS7CAU0</accession>
<sequence length="251" mass="28184">GYDEPPGTWDELKDAARKLAGRGGGKYGISLDTAEQTLGFMFARQNGSRLIEGNTTLFNQAPYVEAIEYLDSFFREGLAPKDLGLDAVQAFAGDGVIPMFISGPWMIKLIHDQAPDLEGKWATAELPKKENNESLLGGADLSIFQYSKHKEEALKFLAFMSRTETQLKWMELTQSFPSVKAAWEDDKLKSDPNFQVIGRQAENAAPMPQITAWEEISQGYLKAFEKIYRRGDNVQQVFDDYNANATRILNR</sequence>
<keyword evidence="5" id="KW-1185">Reference proteome</keyword>
<dbReference type="Pfam" id="PF13416">
    <property type="entry name" value="SBP_bac_8"/>
    <property type="match status" value="1"/>
</dbReference>
<gene>
    <name evidence="4" type="ORF">K0U00_28680</name>
</gene>
<evidence type="ECO:0000313" key="5">
    <source>
        <dbReference type="Proteomes" id="UP001519887"/>
    </source>
</evidence>
<dbReference type="PANTHER" id="PTHR30061">
    <property type="entry name" value="MALTOSE-BINDING PERIPLASMIC PROTEIN"/>
    <property type="match status" value="1"/>
</dbReference>
<proteinExistence type="inferred from homology"/>
<dbReference type="EMBL" id="JAHZIK010001043">
    <property type="protein sequence ID" value="MBW7458024.1"/>
    <property type="molecule type" value="Genomic_DNA"/>
</dbReference>